<sequence length="421" mass="43667">MSQAALPGVMTSRGNMKAIRDRARGGRVRDTVVEPVLGFVRAETVGGVLLLAAAVLALGWANSPLSDVYHRLWSLEFGLGAGPVRVTDDLRHWVNDGLMTVFFFVVALEIKRELVTGELRDPRAAALPALAAGGGVVLPALIFLAIVDGGPASAGWGIPMATDIAFAVGVVALLGKRLAAGVRVFLLSIAIVDDVIAIAVIATFYSGPLNGLSLAVACAGLLLVVLLRRAGVAAVWPYALAGAGIWYFTHQSGVHATIAGVALGLLTPARPFRGREVLRDLEQRLHPLSAFVIIPIFALANAGVDLRGDVLGQAAASRLFWGVAAGLVLGKTLGIGLVTYIATRSGVGTLPEGMTFRHVWGVAALAAIGFTVSLFITDLAYTDPTLADLAKIGIFAGSLIGGLLGTGTLVLLTRRSGAEPR</sequence>
<keyword evidence="10 11" id="KW-0739">Sodium transport</keyword>
<feature type="transmembrane region" description="Helical" evidence="11">
    <location>
        <begin position="254"/>
        <end position="273"/>
    </location>
</feature>
<feature type="transmembrane region" description="Helical" evidence="11">
    <location>
        <begin position="389"/>
        <end position="412"/>
    </location>
</feature>
<gene>
    <name evidence="11" type="primary">nhaA</name>
    <name evidence="12" type="ORF">HNR21_004087</name>
</gene>
<evidence type="ECO:0000256" key="2">
    <source>
        <dbReference type="ARBA" id="ARBA00022448"/>
    </source>
</evidence>
<evidence type="ECO:0000256" key="1">
    <source>
        <dbReference type="ARBA" id="ARBA00004429"/>
    </source>
</evidence>
<keyword evidence="6 11" id="KW-1133">Transmembrane helix</keyword>
<evidence type="ECO:0000256" key="9">
    <source>
        <dbReference type="ARBA" id="ARBA00023136"/>
    </source>
</evidence>
<feature type="transmembrane region" description="Helical" evidence="11">
    <location>
        <begin position="153"/>
        <end position="175"/>
    </location>
</feature>
<proteinExistence type="inferred from homology"/>
<evidence type="ECO:0000256" key="4">
    <source>
        <dbReference type="ARBA" id="ARBA00022475"/>
    </source>
</evidence>
<comment type="catalytic activity">
    <reaction evidence="11">
        <text>Na(+)(in) + 2 H(+)(out) = Na(+)(out) + 2 H(+)(in)</text>
        <dbReference type="Rhea" id="RHEA:29251"/>
        <dbReference type="ChEBI" id="CHEBI:15378"/>
        <dbReference type="ChEBI" id="CHEBI:29101"/>
    </reaction>
</comment>
<dbReference type="InterPro" id="IPR023171">
    <property type="entry name" value="Na/H_antiporter_dom_sf"/>
</dbReference>
<dbReference type="EMBL" id="JACJII010000001">
    <property type="protein sequence ID" value="MBA9005205.1"/>
    <property type="molecule type" value="Genomic_DNA"/>
</dbReference>
<accession>A0A7W3RAD9</accession>
<dbReference type="InterPro" id="IPR004670">
    <property type="entry name" value="NhaA"/>
</dbReference>
<evidence type="ECO:0000256" key="11">
    <source>
        <dbReference type="HAMAP-Rule" id="MF_01844"/>
    </source>
</evidence>
<comment type="function">
    <text evidence="11">Na(+)/H(+) antiporter that extrudes sodium in exchange for external protons.</text>
</comment>
<reference evidence="12 13" key="1">
    <citation type="submission" date="2020-08" db="EMBL/GenBank/DDBJ databases">
        <title>Sequencing the genomes of 1000 actinobacteria strains.</title>
        <authorList>
            <person name="Klenk H.-P."/>
        </authorList>
    </citation>
    <scope>NUCLEOTIDE SEQUENCE [LARGE SCALE GENOMIC DNA]</scope>
    <source>
        <strain evidence="12 13">DSM 45823</strain>
    </source>
</reference>
<feature type="transmembrane region" description="Helical" evidence="11">
    <location>
        <begin position="232"/>
        <end position="248"/>
    </location>
</feature>
<dbReference type="Gene3D" id="1.20.1530.10">
    <property type="entry name" value="Na+/H+ antiporter like domain"/>
    <property type="match status" value="1"/>
</dbReference>
<feature type="transmembrane region" description="Helical" evidence="11">
    <location>
        <begin position="124"/>
        <end position="147"/>
    </location>
</feature>
<evidence type="ECO:0000256" key="7">
    <source>
        <dbReference type="ARBA" id="ARBA00023053"/>
    </source>
</evidence>
<evidence type="ECO:0000256" key="3">
    <source>
        <dbReference type="ARBA" id="ARBA00022449"/>
    </source>
</evidence>
<keyword evidence="2 11" id="KW-0813">Transport</keyword>
<keyword evidence="3 11" id="KW-0050">Antiport</keyword>
<feature type="transmembrane region" description="Helical" evidence="11">
    <location>
        <begin position="285"/>
        <end position="304"/>
    </location>
</feature>
<keyword evidence="9 11" id="KW-0472">Membrane</keyword>
<evidence type="ECO:0000256" key="5">
    <source>
        <dbReference type="ARBA" id="ARBA00022692"/>
    </source>
</evidence>
<dbReference type="GO" id="GO:0015385">
    <property type="term" value="F:sodium:proton antiporter activity"/>
    <property type="evidence" value="ECO:0007669"/>
    <property type="project" value="UniProtKB-UniRule"/>
</dbReference>
<dbReference type="RefSeq" id="WP_220500227.1">
    <property type="nucleotide sequence ID" value="NZ_JACJII010000001.1"/>
</dbReference>
<evidence type="ECO:0000256" key="6">
    <source>
        <dbReference type="ARBA" id="ARBA00022989"/>
    </source>
</evidence>
<dbReference type="Proteomes" id="UP000539313">
    <property type="component" value="Unassembled WGS sequence"/>
</dbReference>
<comment type="subcellular location">
    <subcellularLocation>
        <location evidence="1">Cell inner membrane</location>
        <topology evidence="1">Multi-pass membrane protein</topology>
    </subcellularLocation>
    <subcellularLocation>
        <location evidence="11">Cell membrane</location>
        <topology evidence="11">Multi-pass membrane protein</topology>
    </subcellularLocation>
</comment>
<dbReference type="PANTHER" id="PTHR30341:SF0">
    <property type="entry name" value="NA(+)_H(+) ANTIPORTER NHAA"/>
    <property type="match status" value="1"/>
</dbReference>
<dbReference type="GO" id="GO:0005886">
    <property type="term" value="C:plasma membrane"/>
    <property type="evidence" value="ECO:0007669"/>
    <property type="project" value="UniProtKB-SubCell"/>
</dbReference>
<feature type="transmembrane region" description="Helical" evidence="11">
    <location>
        <begin position="44"/>
        <end position="61"/>
    </location>
</feature>
<dbReference type="Pfam" id="PF06965">
    <property type="entry name" value="Na_H_antiport_1"/>
    <property type="match status" value="1"/>
</dbReference>
<organism evidence="12 13">
    <name type="scientific">Thermomonospora cellulosilytica</name>
    <dbReference type="NCBI Taxonomy" id="1411118"/>
    <lineage>
        <taxon>Bacteria</taxon>
        <taxon>Bacillati</taxon>
        <taxon>Actinomycetota</taxon>
        <taxon>Actinomycetes</taxon>
        <taxon>Streptosporangiales</taxon>
        <taxon>Thermomonosporaceae</taxon>
        <taxon>Thermomonospora</taxon>
    </lineage>
</organism>
<name>A0A7W3RAD9_9ACTN</name>
<feature type="transmembrane region" description="Helical" evidence="11">
    <location>
        <begin position="319"/>
        <end position="343"/>
    </location>
</feature>
<dbReference type="HAMAP" id="MF_01844">
    <property type="entry name" value="NhaA"/>
    <property type="match status" value="1"/>
</dbReference>
<comment type="similarity">
    <text evidence="11">Belongs to the NhaA Na(+)/H(+) (TC 2.A.33) antiporter family.</text>
</comment>
<keyword evidence="8 11" id="KW-0406">Ion transport</keyword>
<keyword evidence="13" id="KW-1185">Reference proteome</keyword>
<dbReference type="NCBIfam" id="TIGR00773">
    <property type="entry name" value="NhaA"/>
    <property type="match status" value="1"/>
</dbReference>
<dbReference type="AlphaFoldDB" id="A0A7W3RAD9"/>
<evidence type="ECO:0000256" key="10">
    <source>
        <dbReference type="ARBA" id="ARBA00023201"/>
    </source>
</evidence>
<keyword evidence="7 11" id="KW-0915">Sodium</keyword>
<feature type="transmembrane region" description="Helical" evidence="11">
    <location>
        <begin position="211"/>
        <end position="227"/>
    </location>
</feature>
<keyword evidence="5 11" id="KW-0812">Transmembrane</keyword>
<evidence type="ECO:0000256" key="8">
    <source>
        <dbReference type="ARBA" id="ARBA00023065"/>
    </source>
</evidence>
<feature type="transmembrane region" description="Helical" evidence="11">
    <location>
        <begin position="355"/>
        <end position="377"/>
    </location>
</feature>
<evidence type="ECO:0000313" key="13">
    <source>
        <dbReference type="Proteomes" id="UP000539313"/>
    </source>
</evidence>
<keyword evidence="4 11" id="KW-1003">Cell membrane</keyword>
<feature type="transmembrane region" description="Helical" evidence="11">
    <location>
        <begin position="184"/>
        <end position="205"/>
    </location>
</feature>
<dbReference type="PANTHER" id="PTHR30341">
    <property type="entry name" value="SODIUM ION/PROTON ANTIPORTER NHAA-RELATED"/>
    <property type="match status" value="1"/>
</dbReference>
<comment type="caution">
    <text evidence="12">The sequence shown here is derived from an EMBL/GenBank/DDBJ whole genome shotgun (WGS) entry which is preliminary data.</text>
</comment>
<evidence type="ECO:0000313" key="12">
    <source>
        <dbReference type="EMBL" id="MBA9005205.1"/>
    </source>
</evidence>
<protein>
    <recommendedName>
        <fullName evidence="11">Na(+)/H(+) antiporter NhaA</fullName>
    </recommendedName>
    <alternativeName>
        <fullName evidence="11">Sodium/proton antiporter NhaA</fullName>
    </alternativeName>
</protein>
<dbReference type="GO" id="GO:0006885">
    <property type="term" value="P:regulation of pH"/>
    <property type="evidence" value="ECO:0007669"/>
    <property type="project" value="UniProtKB-UniRule"/>
</dbReference>